<dbReference type="Proteomes" id="UP000236291">
    <property type="component" value="Unassembled WGS sequence"/>
</dbReference>
<evidence type="ECO:0000313" key="3">
    <source>
        <dbReference type="Proteomes" id="UP000236291"/>
    </source>
</evidence>
<dbReference type="GO" id="GO:0006508">
    <property type="term" value="P:proteolysis"/>
    <property type="evidence" value="ECO:0007669"/>
    <property type="project" value="InterPro"/>
</dbReference>
<protein>
    <submittedName>
        <fullName evidence="2">Serine carboxypeptidase-like protein</fullName>
    </submittedName>
</protein>
<reference evidence="2 3" key="2">
    <citation type="journal article" date="2017" name="Front. Plant Sci.">
        <title>Gene Classification and Mining of Molecular Markers Useful in Red Clover (Trifolium pratense) Breeding.</title>
        <authorList>
            <person name="Istvanek J."/>
            <person name="Dluhosova J."/>
            <person name="Dluhos P."/>
            <person name="Patkova L."/>
            <person name="Nedelnik J."/>
            <person name="Repkova J."/>
        </authorList>
    </citation>
    <scope>NUCLEOTIDE SEQUENCE [LARGE SCALE GENOMIC DNA]</scope>
    <source>
        <strain evidence="3">cv. Tatra</strain>
        <tissue evidence="2">Young leaves</tissue>
    </source>
</reference>
<comment type="similarity">
    <text evidence="1">Belongs to the peptidase S10 family.</text>
</comment>
<accession>A0A2K3NS05</accession>
<keyword evidence="2" id="KW-0378">Hydrolase</keyword>
<dbReference type="InterPro" id="IPR001563">
    <property type="entry name" value="Peptidase_S10"/>
</dbReference>
<proteinExistence type="inferred from homology"/>
<gene>
    <name evidence="2" type="ORF">L195_g002268</name>
</gene>
<sequence length="117" mass="13412">MMLMFAKHCTYAREVLGNGNDVPMIYLIRGISLTAMIIIGDHDLQVTFLGTQAWIRSLNYSIVDDWRQWHTNEQVAGYTRTYSNGMTFATGAGHTAPEYLPEECFAMFSRWISKRPL</sequence>
<dbReference type="SUPFAM" id="SSF53474">
    <property type="entry name" value="alpha/beta-Hydrolases"/>
    <property type="match status" value="1"/>
</dbReference>
<dbReference type="Pfam" id="PF00450">
    <property type="entry name" value="Peptidase_S10"/>
    <property type="match status" value="1"/>
</dbReference>
<comment type="caution">
    <text evidence="2">The sequence shown here is derived from an EMBL/GenBank/DDBJ whole genome shotgun (WGS) entry which is preliminary data.</text>
</comment>
<evidence type="ECO:0000313" key="2">
    <source>
        <dbReference type="EMBL" id="PNY05810.1"/>
    </source>
</evidence>
<keyword evidence="2" id="KW-0121">Carboxypeptidase</keyword>
<dbReference type="GO" id="GO:0004185">
    <property type="term" value="F:serine-type carboxypeptidase activity"/>
    <property type="evidence" value="ECO:0007669"/>
    <property type="project" value="InterPro"/>
</dbReference>
<dbReference type="InterPro" id="IPR029058">
    <property type="entry name" value="AB_hydrolase_fold"/>
</dbReference>
<reference evidence="2 3" key="1">
    <citation type="journal article" date="2014" name="Am. J. Bot.">
        <title>Genome assembly and annotation for red clover (Trifolium pratense; Fabaceae).</title>
        <authorList>
            <person name="Istvanek J."/>
            <person name="Jaros M."/>
            <person name="Krenek A."/>
            <person name="Repkova J."/>
        </authorList>
    </citation>
    <scope>NUCLEOTIDE SEQUENCE [LARGE SCALE GENOMIC DNA]</scope>
    <source>
        <strain evidence="3">cv. Tatra</strain>
        <tissue evidence="2">Young leaves</tissue>
    </source>
</reference>
<keyword evidence="2" id="KW-0645">Protease</keyword>
<name>A0A2K3NS05_TRIPR</name>
<dbReference type="EMBL" id="ASHM01000988">
    <property type="protein sequence ID" value="PNY05810.1"/>
    <property type="molecule type" value="Genomic_DNA"/>
</dbReference>
<dbReference type="Gene3D" id="3.40.50.11320">
    <property type="match status" value="1"/>
</dbReference>
<organism evidence="2 3">
    <name type="scientific">Trifolium pratense</name>
    <name type="common">Red clover</name>
    <dbReference type="NCBI Taxonomy" id="57577"/>
    <lineage>
        <taxon>Eukaryota</taxon>
        <taxon>Viridiplantae</taxon>
        <taxon>Streptophyta</taxon>
        <taxon>Embryophyta</taxon>
        <taxon>Tracheophyta</taxon>
        <taxon>Spermatophyta</taxon>
        <taxon>Magnoliopsida</taxon>
        <taxon>eudicotyledons</taxon>
        <taxon>Gunneridae</taxon>
        <taxon>Pentapetalae</taxon>
        <taxon>rosids</taxon>
        <taxon>fabids</taxon>
        <taxon>Fabales</taxon>
        <taxon>Fabaceae</taxon>
        <taxon>Papilionoideae</taxon>
        <taxon>50 kb inversion clade</taxon>
        <taxon>NPAAA clade</taxon>
        <taxon>Hologalegina</taxon>
        <taxon>IRL clade</taxon>
        <taxon>Trifolieae</taxon>
        <taxon>Trifolium</taxon>
    </lineage>
</organism>
<dbReference type="AlphaFoldDB" id="A0A2K3NS05"/>
<evidence type="ECO:0000256" key="1">
    <source>
        <dbReference type="ARBA" id="ARBA00009431"/>
    </source>
</evidence>